<dbReference type="Proteomes" id="UP000316095">
    <property type="component" value="Unassembled WGS sequence"/>
</dbReference>
<gene>
    <name evidence="2" type="ORF">Pan54_23390</name>
</gene>
<keyword evidence="3" id="KW-1185">Reference proteome</keyword>
<evidence type="ECO:0000313" key="3">
    <source>
        <dbReference type="Proteomes" id="UP000316095"/>
    </source>
</evidence>
<dbReference type="EMBL" id="SJPG01000001">
    <property type="protein sequence ID" value="TWT61603.1"/>
    <property type="molecule type" value="Genomic_DNA"/>
</dbReference>
<dbReference type="RefSeq" id="WP_146503567.1">
    <property type="nucleotide sequence ID" value="NZ_SJPG01000001.1"/>
</dbReference>
<sequence length="406" mass="45908">MFQVFEINSLKELETYRLSWQELWGRGRQRRFQMTYEWLEAYWQSAPADRELKVLIAALGGKVIGILPLVIKTVETRLGAVRVLTYPLDGGGNWYGPIGPNSAATLAAGLRYLSSNRNGWDLLDLTYTDRDRIDLGRSCTALRNIGWKPVERIWKLIPAVAFSGSWQEFMGRKRKDVRNEIEQAEAACRSRGTVSFKQYRSVNATAYCGDSLEELLGQLEVLCVDGAELKTLRRQCLSADHQQMLELDMMFINGKPVAAAISYGNESGLEVAHVLHNEEPGVETFQLFSGLIGHVLESACHSKTKEVEISPTQSELVTAARLWSNRELRSYRYSSCPLTHVKGSLLLNYHAFRSPKLVYQKPIVQTTNRSFKNSSSQRSPVAQRSPVTIEKQSSVPQLRIAREFMD</sequence>
<comment type="caution">
    <text evidence="2">The sequence shown here is derived from an EMBL/GenBank/DDBJ whole genome shotgun (WGS) entry which is preliminary data.</text>
</comment>
<dbReference type="AlphaFoldDB" id="A0A5C5XH34"/>
<evidence type="ECO:0000256" key="1">
    <source>
        <dbReference type="SAM" id="MobiDB-lite"/>
    </source>
</evidence>
<evidence type="ECO:0008006" key="4">
    <source>
        <dbReference type="Google" id="ProtNLM"/>
    </source>
</evidence>
<reference evidence="2 3" key="1">
    <citation type="submission" date="2019-02" db="EMBL/GenBank/DDBJ databases">
        <title>Deep-cultivation of Planctomycetes and their phenomic and genomic characterization uncovers novel biology.</title>
        <authorList>
            <person name="Wiegand S."/>
            <person name="Jogler M."/>
            <person name="Boedeker C."/>
            <person name="Pinto D."/>
            <person name="Vollmers J."/>
            <person name="Rivas-Marin E."/>
            <person name="Kohn T."/>
            <person name="Peeters S.H."/>
            <person name="Heuer A."/>
            <person name="Rast P."/>
            <person name="Oberbeckmann S."/>
            <person name="Bunk B."/>
            <person name="Jeske O."/>
            <person name="Meyerdierks A."/>
            <person name="Storesund J.E."/>
            <person name="Kallscheuer N."/>
            <person name="Luecker S."/>
            <person name="Lage O.M."/>
            <person name="Pohl T."/>
            <person name="Merkel B.J."/>
            <person name="Hornburger P."/>
            <person name="Mueller R.-W."/>
            <person name="Bruemmer F."/>
            <person name="Labrenz M."/>
            <person name="Spormann A.M."/>
            <person name="Op Den Camp H."/>
            <person name="Overmann J."/>
            <person name="Amann R."/>
            <person name="Jetten M.S.M."/>
            <person name="Mascher T."/>
            <person name="Medema M.H."/>
            <person name="Devos D.P."/>
            <person name="Kaster A.-K."/>
            <person name="Ovreas L."/>
            <person name="Rohde M."/>
            <person name="Galperin M.Y."/>
            <person name="Jogler C."/>
        </authorList>
    </citation>
    <scope>NUCLEOTIDE SEQUENCE [LARGE SCALE GENOMIC DNA]</scope>
    <source>
        <strain evidence="2 3">Pan54</strain>
    </source>
</reference>
<feature type="region of interest" description="Disordered" evidence="1">
    <location>
        <begin position="369"/>
        <end position="388"/>
    </location>
</feature>
<name>A0A5C5XH34_9PLAN</name>
<accession>A0A5C5XH34</accession>
<protein>
    <recommendedName>
        <fullName evidence="4">BioF2-like acetyltransferase domain-containing protein</fullName>
    </recommendedName>
</protein>
<dbReference type="OrthoDB" id="286168at2"/>
<organism evidence="2 3">
    <name type="scientific">Rubinisphaera italica</name>
    <dbReference type="NCBI Taxonomy" id="2527969"/>
    <lineage>
        <taxon>Bacteria</taxon>
        <taxon>Pseudomonadati</taxon>
        <taxon>Planctomycetota</taxon>
        <taxon>Planctomycetia</taxon>
        <taxon>Planctomycetales</taxon>
        <taxon>Planctomycetaceae</taxon>
        <taxon>Rubinisphaera</taxon>
    </lineage>
</organism>
<proteinExistence type="predicted"/>
<evidence type="ECO:0000313" key="2">
    <source>
        <dbReference type="EMBL" id="TWT61603.1"/>
    </source>
</evidence>